<accession>A0A6A5VZY5</accession>
<gene>
    <name evidence="2" type="ORF">P154DRAFT_539084</name>
</gene>
<evidence type="ECO:0000313" key="2">
    <source>
        <dbReference type="EMBL" id="KAF1995083.1"/>
    </source>
</evidence>
<reference evidence="2" key="1">
    <citation type="journal article" date="2020" name="Stud. Mycol.">
        <title>101 Dothideomycetes genomes: a test case for predicting lifestyles and emergence of pathogens.</title>
        <authorList>
            <person name="Haridas S."/>
            <person name="Albert R."/>
            <person name="Binder M."/>
            <person name="Bloem J."/>
            <person name="Labutti K."/>
            <person name="Salamov A."/>
            <person name="Andreopoulos B."/>
            <person name="Baker S."/>
            <person name="Barry K."/>
            <person name="Bills G."/>
            <person name="Bluhm B."/>
            <person name="Cannon C."/>
            <person name="Castanera R."/>
            <person name="Culley D."/>
            <person name="Daum C."/>
            <person name="Ezra D."/>
            <person name="Gonzalez J."/>
            <person name="Henrissat B."/>
            <person name="Kuo A."/>
            <person name="Liang C."/>
            <person name="Lipzen A."/>
            <person name="Lutzoni F."/>
            <person name="Magnuson J."/>
            <person name="Mondo S."/>
            <person name="Nolan M."/>
            <person name="Ohm R."/>
            <person name="Pangilinan J."/>
            <person name="Park H.-J."/>
            <person name="Ramirez L."/>
            <person name="Alfaro M."/>
            <person name="Sun H."/>
            <person name="Tritt A."/>
            <person name="Yoshinaga Y."/>
            <person name="Zwiers L.-H."/>
            <person name="Turgeon B."/>
            <person name="Goodwin S."/>
            <person name="Spatafora J."/>
            <person name="Crous P."/>
            <person name="Grigoriev I."/>
        </authorList>
    </citation>
    <scope>NUCLEOTIDE SEQUENCE</scope>
    <source>
        <strain evidence="2">CBS 123094</strain>
    </source>
</reference>
<dbReference type="Proteomes" id="UP000799779">
    <property type="component" value="Unassembled WGS sequence"/>
</dbReference>
<feature type="compositionally biased region" description="Basic residues" evidence="1">
    <location>
        <begin position="28"/>
        <end position="40"/>
    </location>
</feature>
<organism evidence="2 3">
    <name type="scientific">Amniculicola lignicola CBS 123094</name>
    <dbReference type="NCBI Taxonomy" id="1392246"/>
    <lineage>
        <taxon>Eukaryota</taxon>
        <taxon>Fungi</taxon>
        <taxon>Dikarya</taxon>
        <taxon>Ascomycota</taxon>
        <taxon>Pezizomycotina</taxon>
        <taxon>Dothideomycetes</taxon>
        <taxon>Pleosporomycetidae</taxon>
        <taxon>Pleosporales</taxon>
        <taxon>Amniculicolaceae</taxon>
        <taxon>Amniculicola</taxon>
    </lineage>
</organism>
<proteinExistence type="predicted"/>
<dbReference type="AlphaFoldDB" id="A0A6A5VZY5"/>
<feature type="compositionally biased region" description="Basic and acidic residues" evidence="1">
    <location>
        <begin position="41"/>
        <end position="51"/>
    </location>
</feature>
<name>A0A6A5VZY5_9PLEO</name>
<protein>
    <submittedName>
        <fullName evidence="2">Uncharacterized protein</fullName>
    </submittedName>
</protein>
<dbReference type="EMBL" id="ML977646">
    <property type="protein sequence ID" value="KAF1995083.1"/>
    <property type="molecule type" value="Genomic_DNA"/>
</dbReference>
<feature type="region of interest" description="Disordered" evidence="1">
    <location>
        <begin position="27"/>
        <end position="52"/>
    </location>
</feature>
<evidence type="ECO:0000313" key="3">
    <source>
        <dbReference type="Proteomes" id="UP000799779"/>
    </source>
</evidence>
<keyword evidence="3" id="KW-1185">Reference proteome</keyword>
<sequence>MEVMESEKGGENDIVESCEGEELVDIRGKKRAMKKGSRKRTVSELSDHQTERTPMVRHMSRLILLSAMRLMNFSYDIDLYYHTNNHEFKSHLYNPAMSRTTWLFSNPAVKASTLPTKSPQGGRPSYVYATVIQSRGAQNAVPYTKSHVLIYGTTLRPREIGEALKRAPGSPPLTPPLGTHLVLPLLPRS</sequence>
<evidence type="ECO:0000256" key="1">
    <source>
        <dbReference type="SAM" id="MobiDB-lite"/>
    </source>
</evidence>